<feature type="region of interest" description="Disordered" evidence="5">
    <location>
        <begin position="457"/>
        <end position="506"/>
    </location>
</feature>
<evidence type="ECO:0000256" key="4">
    <source>
        <dbReference type="ARBA" id="ARBA00023136"/>
    </source>
</evidence>
<comment type="subcellular location">
    <subcellularLocation>
        <location evidence="1">Membrane</location>
        <topology evidence="1">Single-pass membrane protein</topology>
    </subcellularLocation>
</comment>
<feature type="transmembrane region" description="Helical" evidence="6">
    <location>
        <begin position="262"/>
        <end position="284"/>
    </location>
</feature>
<dbReference type="AlphaFoldDB" id="A0A4Q9NW02"/>
<keyword evidence="3 6" id="KW-1133">Transmembrane helix</keyword>
<dbReference type="Proteomes" id="UP000292082">
    <property type="component" value="Unassembled WGS sequence"/>
</dbReference>
<dbReference type="Gene3D" id="2.60.120.260">
    <property type="entry name" value="Galactose-binding domain-like"/>
    <property type="match status" value="1"/>
</dbReference>
<evidence type="ECO:0000256" key="2">
    <source>
        <dbReference type="ARBA" id="ARBA00022692"/>
    </source>
</evidence>
<feature type="compositionally biased region" description="Polar residues" evidence="5">
    <location>
        <begin position="473"/>
        <end position="484"/>
    </location>
</feature>
<evidence type="ECO:0000313" key="7">
    <source>
        <dbReference type="EMBL" id="TBU58609.1"/>
    </source>
</evidence>
<evidence type="ECO:0000256" key="5">
    <source>
        <dbReference type="SAM" id="MobiDB-lite"/>
    </source>
</evidence>
<dbReference type="EMBL" id="ML145122">
    <property type="protein sequence ID" value="TBU58609.1"/>
    <property type="molecule type" value="Genomic_DNA"/>
</dbReference>
<dbReference type="PANTHER" id="PTHR15549">
    <property type="entry name" value="PAIRED IMMUNOGLOBULIN-LIKE TYPE 2 RECEPTOR"/>
    <property type="match status" value="1"/>
</dbReference>
<proteinExistence type="predicted"/>
<feature type="compositionally biased region" description="Low complexity" evidence="5">
    <location>
        <begin position="232"/>
        <end position="252"/>
    </location>
</feature>
<feature type="region of interest" description="Disordered" evidence="5">
    <location>
        <begin position="135"/>
        <end position="159"/>
    </location>
</feature>
<keyword evidence="4 6" id="KW-0472">Membrane</keyword>
<evidence type="ECO:0000256" key="6">
    <source>
        <dbReference type="SAM" id="Phobius"/>
    </source>
</evidence>
<reference evidence="7 8" key="1">
    <citation type="submission" date="2019-01" db="EMBL/GenBank/DDBJ databases">
        <title>Draft genome sequences of three monokaryotic isolates of the white-rot basidiomycete fungus Dichomitus squalens.</title>
        <authorList>
            <consortium name="DOE Joint Genome Institute"/>
            <person name="Lopez S.C."/>
            <person name="Andreopoulos B."/>
            <person name="Pangilinan J."/>
            <person name="Lipzen A."/>
            <person name="Riley R."/>
            <person name="Ahrendt S."/>
            <person name="Ng V."/>
            <person name="Barry K."/>
            <person name="Daum C."/>
            <person name="Grigoriev I.V."/>
            <person name="Hilden K.S."/>
            <person name="Makela M.R."/>
            <person name="de Vries R.P."/>
        </authorList>
    </citation>
    <scope>NUCLEOTIDE SEQUENCE [LARGE SCALE GENOMIC DNA]</scope>
    <source>
        <strain evidence="7 8">CBS 464.89</strain>
    </source>
</reference>
<keyword evidence="8" id="KW-1185">Reference proteome</keyword>
<keyword evidence="2 6" id="KW-0812">Transmembrane</keyword>
<feature type="region of interest" description="Disordered" evidence="5">
    <location>
        <begin position="177"/>
        <end position="197"/>
    </location>
</feature>
<dbReference type="GO" id="GO:0071944">
    <property type="term" value="C:cell periphery"/>
    <property type="evidence" value="ECO:0007669"/>
    <property type="project" value="UniProtKB-ARBA"/>
</dbReference>
<feature type="region of interest" description="Disordered" evidence="5">
    <location>
        <begin position="351"/>
        <end position="390"/>
    </location>
</feature>
<dbReference type="PANTHER" id="PTHR15549:SF30">
    <property type="entry name" value="MID2 DOMAIN-CONTAINING PROTEIN"/>
    <property type="match status" value="1"/>
</dbReference>
<organism evidence="7 8">
    <name type="scientific">Dichomitus squalens</name>
    <dbReference type="NCBI Taxonomy" id="114155"/>
    <lineage>
        <taxon>Eukaryota</taxon>
        <taxon>Fungi</taxon>
        <taxon>Dikarya</taxon>
        <taxon>Basidiomycota</taxon>
        <taxon>Agaricomycotina</taxon>
        <taxon>Agaricomycetes</taxon>
        <taxon>Polyporales</taxon>
        <taxon>Polyporaceae</taxon>
        <taxon>Dichomitus</taxon>
    </lineage>
</organism>
<feature type="region of interest" description="Disordered" evidence="5">
    <location>
        <begin position="225"/>
        <end position="255"/>
    </location>
</feature>
<gene>
    <name evidence="7" type="ORF">BD310DRAFT_818995</name>
</gene>
<evidence type="ECO:0000256" key="1">
    <source>
        <dbReference type="ARBA" id="ARBA00004167"/>
    </source>
</evidence>
<feature type="compositionally biased region" description="Low complexity" evidence="5">
    <location>
        <begin position="142"/>
        <end position="159"/>
    </location>
</feature>
<dbReference type="GO" id="GO:0016020">
    <property type="term" value="C:membrane"/>
    <property type="evidence" value="ECO:0007669"/>
    <property type="project" value="UniProtKB-SubCell"/>
</dbReference>
<dbReference type="Gene3D" id="1.20.5.510">
    <property type="entry name" value="Single helix bin"/>
    <property type="match status" value="1"/>
</dbReference>
<dbReference type="InterPro" id="IPR051694">
    <property type="entry name" value="Immunoregulatory_rcpt-like"/>
</dbReference>
<feature type="compositionally biased region" description="Low complexity" evidence="5">
    <location>
        <begin position="415"/>
        <end position="436"/>
    </location>
</feature>
<accession>A0A4Q9NW02</accession>
<feature type="region of interest" description="Disordered" evidence="5">
    <location>
        <begin position="408"/>
        <end position="436"/>
    </location>
</feature>
<protein>
    <submittedName>
        <fullName evidence="7">Uncharacterized protein</fullName>
    </submittedName>
</protein>
<sequence>MSSPTLIDDTNPIVQYEAGWIWDQNVNEVDGTRHGAGIAGITASLSFAGTGVQVVGTLESSDHSGQPTTSYAIDGETVGTYTAPFTPSGQTHYNVTFFSKPDLSSGDHEIVITNVNGTSPNVFWLDYILVDAAPPSSGGGTTSSSSTSTSTSTSVTPSDSLSSTVITVVSTSTYTFSTTSSQGVGLPPSSPSNLSSYPSSSSSSSSSAFSFANLTATPFSDTTNTLAQGSLPTSATAAPTTSGVGSTTPGAVRSSDHSNTHAIIGGVVGGVIFLALLIPLFFWWRRRQQRSLDDVDPFIASARDHTWHSGTLASTGFEFKPSKVPEMSLTATTASPTAFRQTVSLNASELPAAHPSEHGSPTVTLGDTPAAPTTLPSHQSPGSPAGPLHTDVKLQDAVPSIPLAAAQSEPHIDHSPVSPSSPHSAAGSASASEYALSEAPITPAPADAEASRAPWYAPPQRESRAHSLLRVLSSRNRPVQQQPTHDVDSGLRLYNEPTLPPPYTPD</sequence>
<name>A0A4Q9NW02_9APHY</name>
<evidence type="ECO:0000313" key="8">
    <source>
        <dbReference type="Proteomes" id="UP000292082"/>
    </source>
</evidence>
<evidence type="ECO:0000256" key="3">
    <source>
        <dbReference type="ARBA" id="ARBA00022989"/>
    </source>
</evidence>
<dbReference type="STRING" id="114155.A0A4Q9NW02"/>